<evidence type="ECO:0000256" key="5">
    <source>
        <dbReference type="ARBA" id="ARBA00023136"/>
    </source>
</evidence>
<protein>
    <recommendedName>
        <fullName evidence="8">LemA family protein</fullName>
    </recommendedName>
</protein>
<keyword evidence="5 6" id="KW-0472">Membrane</keyword>
<comment type="subcellular location">
    <subcellularLocation>
        <location evidence="1">Membrane</location>
        <topology evidence="1">Single-pass membrane protein</topology>
    </subcellularLocation>
</comment>
<dbReference type="SUPFAM" id="SSF140478">
    <property type="entry name" value="LemA-like"/>
    <property type="match status" value="1"/>
</dbReference>
<sequence>MGKGLKIGLIILAVVLVLAFSLYNFFVGTYNSIVKAEEGVKSAWSQVENVYQRRFDLIPNLVNTVKGYASHEAKVFTDIAEARSKAGGVMQVSDEVLNNPESFEKFQQAQSELGAALQRLLVITENYPELKANQNFMDLQTQLEGTENRIAVERKRYNEAVQSYNVYIRQFPRSIIANMNGFREKAYFKADDQASTAPKVNF</sequence>
<evidence type="ECO:0000256" key="3">
    <source>
        <dbReference type="ARBA" id="ARBA00022692"/>
    </source>
</evidence>
<dbReference type="PANTHER" id="PTHR34478:SF2">
    <property type="entry name" value="MEMBRANE PROTEIN"/>
    <property type="match status" value="1"/>
</dbReference>
<accession>A0A0E2E3J7</accession>
<dbReference type="PATRIC" id="fig|999432.5.peg.2423"/>
<dbReference type="GO" id="GO:0016020">
    <property type="term" value="C:membrane"/>
    <property type="evidence" value="ECO:0007669"/>
    <property type="project" value="UniProtKB-SubCell"/>
</dbReference>
<dbReference type="AlphaFoldDB" id="A0A0E2E3J7"/>
<organism evidence="7">
    <name type="scientific">Treponema denticola H-22</name>
    <dbReference type="NCBI Taxonomy" id="999432"/>
    <lineage>
        <taxon>Bacteria</taxon>
        <taxon>Pseudomonadati</taxon>
        <taxon>Spirochaetota</taxon>
        <taxon>Spirochaetia</taxon>
        <taxon>Spirochaetales</taxon>
        <taxon>Treponemataceae</taxon>
        <taxon>Treponema</taxon>
    </lineage>
</organism>
<dbReference type="EMBL" id="AGDV01000021">
    <property type="protein sequence ID" value="EMB30646.1"/>
    <property type="molecule type" value="Genomic_DNA"/>
</dbReference>
<dbReference type="Pfam" id="PF04011">
    <property type="entry name" value="LemA"/>
    <property type="match status" value="1"/>
</dbReference>
<dbReference type="Gene3D" id="1.20.1440.20">
    <property type="entry name" value="LemA-like domain"/>
    <property type="match status" value="1"/>
</dbReference>
<evidence type="ECO:0008006" key="8">
    <source>
        <dbReference type="Google" id="ProtNLM"/>
    </source>
</evidence>
<keyword evidence="3 6" id="KW-0812">Transmembrane</keyword>
<dbReference type="PANTHER" id="PTHR34478">
    <property type="entry name" value="PROTEIN LEMA"/>
    <property type="match status" value="1"/>
</dbReference>
<evidence type="ECO:0000256" key="2">
    <source>
        <dbReference type="ARBA" id="ARBA00008854"/>
    </source>
</evidence>
<evidence type="ECO:0000313" key="7">
    <source>
        <dbReference type="EMBL" id="EMB30646.1"/>
    </source>
</evidence>
<feature type="transmembrane region" description="Helical" evidence="6">
    <location>
        <begin position="7"/>
        <end position="26"/>
    </location>
</feature>
<evidence type="ECO:0000256" key="6">
    <source>
        <dbReference type="SAM" id="Phobius"/>
    </source>
</evidence>
<reference evidence="7" key="1">
    <citation type="submission" date="2012-01" db="EMBL/GenBank/DDBJ databases">
        <title>The Genome Sequence of Treponema denticola H-22.</title>
        <authorList>
            <consortium name="The Broad Institute Genome Sequencing Platform"/>
            <person name="Earl A."/>
            <person name="Ward D."/>
            <person name="Feldgarden M."/>
            <person name="Gevers D."/>
            <person name="Blanton J.M."/>
            <person name="Fenno C.J."/>
            <person name="Baranova O.V."/>
            <person name="Mathney J."/>
            <person name="Dewhirst F.E."/>
            <person name="Izard J."/>
            <person name="Young S.K."/>
            <person name="Zeng Q."/>
            <person name="Gargeya S."/>
            <person name="Fitzgerald M."/>
            <person name="Haas B."/>
            <person name="Abouelleil A."/>
            <person name="Alvarado L."/>
            <person name="Arachchi H.M."/>
            <person name="Berlin A."/>
            <person name="Chapman S.B."/>
            <person name="Gearin G."/>
            <person name="Goldberg J."/>
            <person name="Griggs A."/>
            <person name="Gujja S."/>
            <person name="Hansen M."/>
            <person name="Heiman D."/>
            <person name="Howarth C."/>
            <person name="Larimer J."/>
            <person name="Lui A."/>
            <person name="MacDonald P.J.P."/>
            <person name="McCowen C."/>
            <person name="Montmayeur A."/>
            <person name="Murphy C."/>
            <person name="Neiman D."/>
            <person name="Pearson M."/>
            <person name="Priest M."/>
            <person name="Roberts A."/>
            <person name="Saif S."/>
            <person name="Shea T."/>
            <person name="Sisk P."/>
            <person name="Stolte C."/>
            <person name="Sykes S."/>
            <person name="Wortman J."/>
            <person name="Nusbaum C."/>
            <person name="Birren B."/>
        </authorList>
    </citation>
    <scope>NUCLEOTIDE SEQUENCE [LARGE SCALE GENOMIC DNA]</scope>
    <source>
        <strain evidence="7">H-22</strain>
    </source>
</reference>
<comment type="caution">
    <text evidence="7">The sequence shown here is derived from an EMBL/GenBank/DDBJ whole genome shotgun (WGS) entry which is preliminary data.</text>
</comment>
<dbReference type="InterPro" id="IPR007156">
    <property type="entry name" value="MamQ_LemA"/>
</dbReference>
<dbReference type="RefSeq" id="WP_002671951.1">
    <property type="nucleotide sequence ID" value="NZ_CM001795.1"/>
</dbReference>
<evidence type="ECO:0000256" key="1">
    <source>
        <dbReference type="ARBA" id="ARBA00004167"/>
    </source>
</evidence>
<gene>
    <name evidence="7" type="ORF">HMPREF9726_02331</name>
</gene>
<dbReference type="InterPro" id="IPR023353">
    <property type="entry name" value="LemA-like_dom_sf"/>
</dbReference>
<dbReference type="HOGENOM" id="CLU_056714_0_0_12"/>
<proteinExistence type="inferred from homology"/>
<comment type="similarity">
    <text evidence="2">Belongs to the LemA family.</text>
</comment>
<evidence type="ECO:0000256" key="4">
    <source>
        <dbReference type="ARBA" id="ARBA00022989"/>
    </source>
</evidence>
<dbReference type="Proteomes" id="UP000011705">
    <property type="component" value="Chromosome"/>
</dbReference>
<keyword evidence="4 6" id="KW-1133">Transmembrane helix</keyword>
<name>A0A0E2E3J7_TREDN</name>